<comment type="cofactor">
    <cofactor evidence="1">
        <name>Zn(2+)</name>
        <dbReference type="ChEBI" id="CHEBI:29105"/>
    </cofactor>
</comment>
<dbReference type="EMBL" id="JNVN01001146">
    <property type="protein sequence ID" value="KHJ33914.1"/>
    <property type="molecule type" value="Genomic_DNA"/>
</dbReference>
<sequence length="585" mass="67192">MTLLKSDVKHPSSMTGIQQGLPGWNDHILRHFLSSRNSLIDLERQRRNDYHFRQTCSPIAKKSCEIVDRIRDEERKTIWSLDEAKSQEQKSGVVLHPGIMFSEAKKLMETTKLWQIVRRMPKGALLHAHLDAMVDLNFLFDLLLSTPGMHIYCTTAITTAKELETSPVKFKFVKSCNYKVGNRSPSIWSIQYIPNTPIPVTETADSFPDGGRPAFLAWLRSRCSITERESKEHYNGVNDIWKKFSSVFLILDTILFYEPIFRLCLRRIFIQLHADGVRWADLRLAFTFHYYREGNEQPETDFSRLFQVFHEELEKYQASEEGKTFWGSRIIWTGIRILESRKIIEDMEACISMKIAYPKLISGYDLVGQEDPGRTLKDLLPELFWFKRQCTLESIELPFFFHAGECLGDGSETDQNLFDAILLGTRRIGHGFSLYKHPLLIELVKEKRILVESCPISNEVLRLCSSISSHPLPALIASGVSCSLSNDDPTILGHDTVGLTHDFWQALQGWDNLGLAGLACLAENSVRWAAFEDEDAETWLKGVQDDSLGTSIRAIRLKQWHTEWENFCLWIVSEFKDPQSDLHAV</sequence>
<dbReference type="PANTHER" id="PTHR11409">
    <property type="entry name" value="ADENOSINE DEAMINASE"/>
    <property type="match status" value="1"/>
</dbReference>
<keyword evidence="12" id="KW-1185">Reference proteome</keyword>
<dbReference type="SUPFAM" id="SSF51556">
    <property type="entry name" value="Metallo-dependent hydrolases"/>
    <property type="match status" value="1"/>
</dbReference>
<dbReference type="OMA" id="SMKQCIE"/>
<accession>A0A0B1PB89</accession>
<evidence type="ECO:0000313" key="11">
    <source>
        <dbReference type="EMBL" id="KHJ33914.1"/>
    </source>
</evidence>
<name>A0A0B1PB89_UNCNE</name>
<dbReference type="GO" id="GO:0005576">
    <property type="term" value="C:extracellular region"/>
    <property type="evidence" value="ECO:0007669"/>
    <property type="project" value="UniProtKB-SubCell"/>
</dbReference>
<keyword evidence="8" id="KW-0378">Hydrolase</keyword>
<dbReference type="GO" id="GO:0006154">
    <property type="term" value="P:adenosine catabolic process"/>
    <property type="evidence" value="ECO:0007669"/>
    <property type="project" value="TreeGrafter"/>
</dbReference>
<reference evidence="11 12" key="1">
    <citation type="journal article" date="2014" name="BMC Genomics">
        <title>Adaptive genomic structural variation in the grape powdery mildew pathogen, Erysiphe necator.</title>
        <authorList>
            <person name="Jones L."/>
            <person name="Riaz S."/>
            <person name="Morales-Cruz A."/>
            <person name="Amrine K.C."/>
            <person name="McGuire B."/>
            <person name="Gubler W.D."/>
            <person name="Walker M.A."/>
            <person name="Cantu D."/>
        </authorList>
    </citation>
    <scope>NUCLEOTIDE SEQUENCE [LARGE SCALE GENOMIC DNA]</scope>
    <source>
        <strain evidence="12">c</strain>
    </source>
</reference>
<dbReference type="InterPro" id="IPR032466">
    <property type="entry name" value="Metal_Hydrolase"/>
</dbReference>
<dbReference type="GO" id="GO:0046103">
    <property type="term" value="P:inosine biosynthetic process"/>
    <property type="evidence" value="ECO:0007669"/>
    <property type="project" value="TreeGrafter"/>
</dbReference>
<evidence type="ECO:0000256" key="8">
    <source>
        <dbReference type="ARBA" id="ARBA00022801"/>
    </source>
</evidence>
<proteinExistence type="inferred from homology"/>
<comment type="similarity">
    <text evidence="3">Belongs to the metallo-dependent hydrolases superfamily. Adenosine and AMP deaminases family. ADGF subfamily.</text>
</comment>
<evidence type="ECO:0000259" key="10">
    <source>
        <dbReference type="Pfam" id="PF00962"/>
    </source>
</evidence>
<evidence type="ECO:0000256" key="4">
    <source>
        <dbReference type="ARBA" id="ARBA00012784"/>
    </source>
</evidence>
<comment type="caution">
    <text evidence="11">The sequence shown here is derived from an EMBL/GenBank/DDBJ whole genome shotgun (WGS) entry which is preliminary data.</text>
</comment>
<gene>
    <name evidence="11" type="ORF">EV44_g2519</name>
</gene>
<dbReference type="AlphaFoldDB" id="A0A0B1PB89"/>
<dbReference type="InterPro" id="IPR006330">
    <property type="entry name" value="Ado/ade_deaminase"/>
</dbReference>
<protein>
    <recommendedName>
        <fullName evidence="4">adenosine deaminase</fullName>
        <ecNumber evidence="4">3.5.4.4</ecNumber>
    </recommendedName>
</protein>
<evidence type="ECO:0000256" key="9">
    <source>
        <dbReference type="ARBA" id="ARBA00047764"/>
    </source>
</evidence>
<keyword evidence="6" id="KW-0479">Metal-binding</keyword>
<evidence type="ECO:0000256" key="1">
    <source>
        <dbReference type="ARBA" id="ARBA00001947"/>
    </source>
</evidence>
<dbReference type="Proteomes" id="UP000030854">
    <property type="component" value="Unassembled WGS sequence"/>
</dbReference>
<dbReference type="GO" id="GO:0004000">
    <property type="term" value="F:adenosine deaminase activity"/>
    <property type="evidence" value="ECO:0007669"/>
    <property type="project" value="TreeGrafter"/>
</dbReference>
<dbReference type="PANTHER" id="PTHR11409:SF39">
    <property type="entry name" value="ADENOSINE DEAMINASE 2"/>
    <property type="match status" value="1"/>
</dbReference>
<dbReference type="Pfam" id="PF00962">
    <property type="entry name" value="A_deaminase"/>
    <property type="match status" value="1"/>
</dbReference>
<evidence type="ECO:0000256" key="3">
    <source>
        <dbReference type="ARBA" id="ARBA00006083"/>
    </source>
</evidence>
<keyword evidence="7" id="KW-0732">Signal</keyword>
<dbReference type="FunFam" id="3.20.20.140:FF:000017">
    <property type="entry name" value="Adenosine deaminase 2"/>
    <property type="match status" value="1"/>
</dbReference>
<dbReference type="EC" id="3.5.4.4" evidence="4"/>
<comment type="catalytic activity">
    <reaction evidence="9">
        <text>adenosine + H2O + H(+) = inosine + NH4(+)</text>
        <dbReference type="Rhea" id="RHEA:24408"/>
        <dbReference type="ChEBI" id="CHEBI:15377"/>
        <dbReference type="ChEBI" id="CHEBI:15378"/>
        <dbReference type="ChEBI" id="CHEBI:16335"/>
        <dbReference type="ChEBI" id="CHEBI:17596"/>
        <dbReference type="ChEBI" id="CHEBI:28938"/>
        <dbReference type="EC" id="3.5.4.4"/>
    </reaction>
</comment>
<evidence type="ECO:0000256" key="2">
    <source>
        <dbReference type="ARBA" id="ARBA00004613"/>
    </source>
</evidence>
<organism evidence="11 12">
    <name type="scientific">Uncinula necator</name>
    <name type="common">Grape powdery mildew</name>
    <dbReference type="NCBI Taxonomy" id="52586"/>
    <lineage>
        <taxon>Eukaryota</taxon>
        <taxon>Fungi</taxon>
        <taxon>Dikarya</taxon>
        <taxon>Ascomycota</taxon>
        <taxon>Pezizomycotina</taxon>
        <taxon>Leotiomycetes</taxon>
        <taxon>Erysiphales</taxon>
        <taxon>Erysiphaceae</taxon>
        <taxon>Erysiphe</taxon>
    </lineage>
</organism>
<dbReference type="InterPro" id="IPR001365">
    <property type="entry name" value="A_deaminase_dom"/>
</dbReference>
<feature type="domain" description="Adenosine deaminase" evidence="10">
    <location>
        <begin position="240"/>
        <end position="543"/>
    </location>
</feature>
<evidence type="ECO:0000256" key="5">
    <source>
        <dbReference type="ARBA" id="ARBA00022525"/>
    </source>
</evidence>
<evidence type="ECO:0000313" key="12">
    <source>
        <dbReference type="Proteomes" id="UP000030854"/>
    </source>
</evidence>
<evidence type="ECO:0000256" key="7">
    <source>
        <dbReference type="ARBA" id="ARBA00022729"/>
    </source>
</evidence>
<keyword evidence="5" id="KW-0964">Secreted</keyword>
<dbReference type="STRING" id="52586.A0A0B1PB89"/>
<evidence type="ECO:0000256" key="6">
    <source>
        <dbReference type="ARBA" id="ARBA00022723"/>
    </source>
</evidence>
<comment type="subcellular location">
    <subcellularLocation>
        <location evidence="2">Secreted</location>
    </subcellularLocation>
</comment>
<dbReference type="HOGENOM" id="CLU_022829_2_1_1"/>
<dbReference type="Gene3D" id="3.20.20.140">
    <property type="entry name" value="Metal-dependent hydrolases"/>
    <property type="match status" value="1"/>
</dbReference>
<dbReference type="GO" id="GO:0046872">
    <property type="term" value="F:metal ion binding"/>
    <property type="evidence" value="ECO:0007669"/>
    <property type="project" value="UniProtKB-KW"/>
</dbReference>